<dbReference type="PROSITE" id="PS01124">
    <property type="entry name" value="HTH_ARAC_FAMILY_2"/>
    <property type="match status" value="1"/>
</dbReference>
<keyword evidence="3" id="KW-0804">Transcription</keyword>
<evidence type="ECO:0000256" key="3">
    <source>
        <dbReference type="ARBA" id="ARBA00023163"/>
    </source>
</evidence>
<reference evidence="5 6" key="1">
    <citation type="submission" date="2024-11" db="EMBL/GenBank/DDBJ databases">
        <title>The Natural Products Discovery Center: Release of the First 8490 Sequenced Strains for Exploring Actinobacteria Biosynthetic Diversity.</title>
        <authorList>
            <person name="Kalkreuter E."/>
            <person name="Kautsar S.A."/>
            <person name="Yang D."/>
            <person name="Bader C.D."/>
            <person name="Teijaro C.N."/>
            <person name="Fluegel L."/>
            <person name="Davis C.M."/>
            <person name="Simpson J.R."/>
            <person name="Lauterbach L."/>
            <person name="Steele A.D."/>
            <person name="Gui C."/>
            <person name="Meng S."/>
            <person name="Li G."/>
            <person name="Viehrig K."/>
            <person name="Ye F."/>
            <person name="Su P."/>
            <person name="Kiefer A.F."/>
            <person name="Nichols A."/>
            <person name="Cepeda A.J."/>
            <person name="Yan W."/>
            <person name="Fan B."/>
            <person name="Jiang Y."/>
            <person name="Adhikari A."/>
            <person name="Zheng C.-J."/>
            <person name="Schuster L."/>
            <person name="Cowan T.M."/>
            <person name="Smanski M.J."/>
            <person name="Chevrette M.G."/>
            <person name="De Carvalho L.P.S."/>
            <person name="Shen B."/>
        </authorList>
    </citation>
    <scope>NUCLEOTIDE SEQUENCE [LARGE SCALE GENOMIC DNA]</scope>
    <source>
        <strain evidence="5 6">NPDC078403</strain>
    </source>
</reference>
<evidence type="ECO:0000256" key="2">
    <source>
        <dbReference type="ARBA" id="ARBA00023125"/>
    </source>
</evidence>
<comment type="caution">
    <text evidence="5">The sequence shown here is derived from an EMBL/GenBank/DDBJ whole genome shotgun (WGS) entry which is preliminary data.</text>
</comment>
<evidence type="ECO:0000259" key="4">
    <source>
        <dbReference type="PROSITE" id="PS01124"/>
    </source>
</evidence>
<evidence type="ECO:0000313" key="5">
    <source>
        <dbReference type="EMBL" id="MFK3862759.1"/>
    </source>
</evidence>
<dbReference type="PANTHER" id="PTHR47894:SF1">
    <property type="entry name" value="HTH-TYPE TRANSCRIPTIONAL REGULATOR VQSM"/>
    <property type="match status" value="1"/>
</dbReference>
<feature type="domain" description="HTH araC/xylS-type" evidence="4">
    <location>
        <begin position="238"/>
        <end position="337"/>
    </location>
</feature>
<dbReference type="InterPro" id="IPR018060">
    <property type="entry name" value="HTH_AraC"/>
</dbReference>
<dbReference type="EMBL" id="JBJDOT010000002">
    <property type="protein sequence ID" value="MFK3862759.1"/>
    <property type="molecule type" value="Genomic_DNA"/>
</dbReference>
<name>A0ABW8KV74_9GAMM</name>
<keyword evidence="6" id="KW-1185">Reference proteome</keyword>
<evidence type="ECO:0000256" key="1">
    <source>
        <dbReference type="ARBA" id="ARBA00023015"/>
    </source>
</evidence>
<protein>
    <submittedName>
        <fullName evidence="5">Helix-turn-helix domain-containing protein</fullName>
    </submittedName>
</protein>
<dbReference type="Proteomes" id="UP001620262">
    <property type="component" value="Unassembled WGS sequence"/>
</dbReference>
<dbReference type="SMART" id="SM00342">
    <property type="entry name" value="HTH_ARAC"/>
    <property type="match status" value="1"/>
</dbReference>
<accession>A0ABW8KV74</accession>
<proteinExistence type="predicted"/>
<dbReference type="RefSeq" id="WP_404674645.1">
    <property type="nucleotide sequence ID" value="NZ_JBJDOT010000002.1"/>
</dbReference>
<dbReference type="InterPro" id="IPR009057">
    <property type="entry name" value="Homeodomain-like_sf"/>
</dbReference>
<keyword evidence="1" id="KW-0805">Transcription regulation</keyword>
<dbReference type="Pfam" id="PF12833">
    <property type="entry name" value="HTH_18"/>
    <property type="match status" value="1"/>
</dbReference>
<dbReference type="Gene3D" id="1.10.10.60">
    <property type="entry name" value="Homeodomain-like"/>
    <property type="match status" value="1"/>
</dbReference>
<dbReference type="Pfam" id="PF12625">
    <property type="entry name" value="Arabinose_bd"/>
    <property type="match status" value="1"/>
</dbReference>
<organism evidence="5 6">
    <name type="scientific">Pseudoalteromonas rhizosphaerae</name>
    <dbReference type="NCBI Taxonomy" id="2518973"/>
    <lineage>
        <taxon>Bacteria</taxon>
        <taxon>Pseudomonadati</taxon>
        <taxon>Pseudomonadota</taxon>
        <taxon>Gammaproteobacteria</taxon>
        <taxon>Alteromonadales</taxon>
        <taxon>Pseudoalteromonadaceae</taxon>
        <taxon>Pseudoalteromonas</taxon>
    </lineage>
</organism>
<keyword evidence="2" id="KW-0238">DNA-binding</keyword>
<dbReference type="SUPFAM" id="SSF46689">
    <property type="entry name" value="Homeodomain-like"/>
    <property type="match status" value="1"/>
</dbReference>
<evidence type="ECO:0000313" key="6">
    <source>
        <dbReference type="Proteomes" id="UP001620262"/>
    </source>
</evidence>
<dbReference type="PANTHER" id="PTHR47894">
    <property type="entry name" value="HTH-TYPE TRANSCRIPTIONAL REGULATOR GADX"/>
    <property type="match status" value="1"/>
</dbReference>
<gene>
    <name evidence="5" type="ORF">ACI2JU_02595</name>
</gene>
<sequence length="346" mass="39430">MSANLSNSSYIDSPYQGLQSWAAQLVDLAKHRGVHPDKLLKGTRLFYQDFAAGTASISVGQFYRLQENCRQFDNQHQLSFLLGRKLLNHNPLYSAFSQAESLRTLQKLLTRTPLHGFNLFNAEHKYHQGRHYFIINLSFGAINAAVEQFCCELFASFIAATCKWRIGNNSDLCFSFPYAQPSHIEQYQTNLQANCKFSQQLFMVSISDELYNKHLIDSCPSLLQQSLATIKQQPLPAAPWLQLVRNHIAAQPQQNLETVAQHFAMSPATFKRKLKQHHTRFSALQDCINRQTAVFNIATLAQSNETLAGELNFSDLTNFRRAFKRWTGTTPSNLRCQLNYSEQGDL</sequence>
<dbReference type="InterPro" id="IPR032687">
    <property type="entry name" value="AraC-type_N"/>
</dbReference>